<dbReference type="AlphaFoldDB" id="A0AAN6JIV1"/>
<name>A0AAN6JIV1_9BASI</name>
<proteinExistence type="predicted"/>
<feature type="compositionally biased region" description="Low complexity" evidence="1">
    <location>
        <begin position="275"/>
        <end position="287"/>
    </location>
</feature>
<feature type="compositionally biased region" description="Low complexity" evidence="1">
    <location>
        <begin position="671"/>
        <end position="701"/>
    </location>
</feature>
<feature type="region of interest" description="Disordered" evidence="1">
    <location>
        <begin position="115"/>
        <end position="153"/>
    </location>
</feature>
<sequence length="841" mass="88854">MSLREIPVRYHHSHNLSTGSTGSSGSSSSSGGSELSTPPSSTHAHSHSHSPFRKKRPTTSADSTHRKSPPNSPRSGGFFRHKFSGDNQTSSSSVGSSTLVSVELSRIESAGVTPTQATFGAPQPQQQAANSQSWFHRHHNNHNDKDEDTKSDDSFGCGLATEFDRHVGVLRADPSSLPLSPAAYGRASSGALPAEPILAAAWKAKLSQADERQSWLDSVFFRLQARAEGGMSEEEWAQSPLHHHHHQQQARGWKKGHSGSGSQLVEAVGMERGDSSGSSGGAPSAPSTVQKGTSPDSFLDISRMINPCPAPGTVYVSKYAHERKAAAAAAAAGGTASSPSKVPTLTPKPSKVLTKRPHNLAHFSDFVFPPPAAGEAGGPSPPQTAAMNITPKAPQMQRFASSDHILSRSRTASSSVLRQTAMANAAASHRLSQAHCNLPPLAQMDATMMRGLVSPTDTSSPNMAIPPPPPHYPQRSATQQRPATSSRQSSMQPPMGRQRSQSDASRRNRSGLGSGDATNVMVPVLPDWAKQANRTLHRSRPSAGGSGSGSGSDTASASGESVSVRSRRLASIDTPSELPYCSGLAAEYLEPEPMARAVSHDTRLHSTSSRPALLSRASSNSLRRQRMPEALRIAPVSGSRGSRSSQASTGSLACGIDMEVSLSSPGCIMNGPGSRGSSSRESFGSSTSHSTTSISSPLTPRTPDYYVAPLPAPMHLQYPGTHMAMSHQNQQQFKENIPTGKVTVVRSNAFGIVELDADDENALLSGTGRFALASGSPLAQKLVAEHQSRHGLEYLSTLPKPKFLSPKSLSPTGGNGTKKQPLLDAKELMHTSRQLDFEATP</sequence>
<keyword evidence="3" id="KW-1185">Reference proteome</keyword>
<feature type="region of interest" description="Disordered" evidence="1">
    <location>
        <begin position="535"/>
        <end position="570"/>
    </location>
</feature>
<dbReference type="Proteomes" id="UP001176521">
    <property type="component" value="Unassembled WGS sequence"/>
</dbReference>
<feature type="compositionally biased region" description="Basic and acidic residues" evidence="1">
    <location>
        <begin position="141"/>
        <end position="153"/>
    </location>
</feature>
<feature type="region of interest" description="Disordered" evidence="1">
    <location>
        <begin position="452"/>
        <end position="522"/>
    </location>
</feature>
<feature type="compositionally biased region" description="Low complexity" evidence="1">
    <location>
        <begin position="115"/>
        <end position="129"/>
    </location>
</feature>
<evidence type="ECO:0000313" key="3">
    <source>
        <dbReference type="Proteomes" id="UP001176521"/>
    </source>
</evidence>
<feature type="compositionally biased region" description="Basic residues" evidence="1">
    <location>
        <begin position="241"/>
        <end position="257"/>
    </location>
</feature>
<feature type="compositionally biased region" description="Polar residues" evidence="1">
    <location>
        <begin position="475"/>
        <end position="503"/>
    </location>
</feature>
<dbReference type="EMBL" id="JAPDMQ010000355">
    <property type="protein sequence ID" value="KAK0526434.1"/>
    <property type="molecule type" value="Genomic_DNA"/>
</dbReference>
<accession>A0AAN6JIV1</accession>
<gene>
    <name evidence="2" type="ORF">OC842_005194</name>
</gene>
<evidence type="ECO:0000313" key="2">
    <source>
        <dbReference type="EMBL" id="KAK0526434.1"/>
    </source>
</evidence>
<feature type="compositionally biased region" description="Low complexity" evidence="1">
    <location>
        <begin position="551"/>
        <end position="561"/>
    </location>
</feature>
<reference evidence="2" key="1">
    <citation type="journal article" date="2023" name="PhytoFront">
        <title>Draft Genome Resources of Seven Strains of Tilletia horrida, Causal Agent of Kernel Smut of Rice.</title>
        <authorList>
            <person name="Khanal S."/>
            <person name="Antony Babu S."/>
            <person name="Zhou X.G."/>
        </authorList>
    </citation>
    <scope>NUCLEOTIDE SEQUENCE</scope>
    <source>
        <strain evidence="2">TX3</strain>
    </source>
</reference>
<feature type="compositionally biased region" description="Low complexity" evidence="1">
    <location>
        <begin position="16"/>
        <end position="43"/>
    </location>
</feature>
<feature type="compositionally biased region" description="Low complexity" evidence="1">
    <location>
        <begin position="606"/>
        <end position="622"/>
    </location>
</feature>
<feature type="compositionally biased region" description="Low complexity" evidence="1">
    <location>
        <begin position="637"/>
        <end position="650"/>
    </location>
</feature>
<feature type="region of interest" description="Disordered" evidence="1">
    <location>
        <begin position="1"/>
        <end position="95"/>
    </location>
</feature>
<feature type="region of interest" description="Disordered" evidence="1">
    <location>
        <begin position="597"/>
        <end position="650"/>
    </location>
</feature>
<feature type="region of interest" description="Disordered" evidence="1">
    <location>
        <begin position="231"/>
        <end position="302"/>
    </location>
</feature>
<comment type="caution">
    <text evidence="2">The sequence shown here is derived from an EMBL/GenBank/DDBJ whole genome shotgun (WGS) entry which is preliminary data.</text>
</comment>
<organism evidence="2 3">
    <name type="scientific">Tilletia horrida</name>
    <dbReference type="NCBI Taxonomy" id="155126"/>
    <lineage>
        <taxon>Eukaryota</taxon>
        <taxon>Fungi</taxon>
        <taxon>Dikarya</taxon>
        <taxon>Basidiomycota</taxon>
        <taxon>Ustilaginomycotina</taxon>
        <taxon>Exobasidiomycetes</taxon>
        <taxon>Tilletiales</taxon>
        <taxon>Tilletiaceae</taxon>
        <taxon>Tilletia</taxon>
    </lineage>
</organism>
<feature type="region of interest" description="Disordered" evidence="1">
    <location>
        <begin position="665"/>
        <end position="701"/>
    </location>
</feature>
<protein>
    <submittedName>
        <fullName evidence="2">Uncharacterized protein</fullName>
    </submittedName>
</protein>
<evidence type="ECO:0000256" key="1">
    <source>
        <dbReference type="SAM" id="MobiDB-lite"/>
    </source>
</evidence>
<feature type="compositionally biased region" description="Basic residues" evidence="1">
    <location>
        <begin position="44"/>
        <end position="57"/>
    </location>
</feature>
<feature type="region of interest" description="Disordered" evidence="1">
    <location>
        <begin position="803"/>
        <end position="824"/>
    </location>
</feature>